<evidence type="ECO:0000259" key="1">
    <source>
        <dbReference type="Pfam" id="PF13460"/>
    </source>
</evidence>
<evidence type="ECO:0000313" key="3">
    <source>
        <dbReference type="Proteomes" id="UP000281028"/>
    </source>
</evidence>
<organism evidence="2 3">
    <name type="scientific">Chitinophaga solisilvae</name>
    <dbReference type="NCBI Taxonomy" id="1233460"/>
    <lineage>
        <taxon>Bacteria</taxon>
        <taxon>Pseudomonadati</taxon>
        <taxon>Bacteroidota</taxon>
        <taxon>Chitinophagia</taxon>
        <taxon>Chitinophagales</taxon>
        <taxon>Chitinophagaceae</taxon>
        <taxon>Chitinophaga</taxon>
    </lineage>
</organism>
<dbReference type="Gene3D" id="3.40.50.720">
    <property type="entry name" value="NAD(P)-binding Rossmann-like Domain"/>
    <property type="match status" value="1"/>
</dbReference>
<keyword evidence="3" id="KW-1185">Reference proteome</keyword>
<reference evidence="2" key="1">
    <citation type="submission" date="2020-05" db="EMBL/GenBank/DDBJ databases">
        <title>Chitinophaga laudate sp. nov., isolated from a tropical peat swamp.</title>
        <authorList>
            <person name="Goh C.B.S."/>
            <person name="Lee M.S."/>
            <person name="Parimannan S."/>
            <person name="Pasbakhsh P."/>
            <person name="Yule C.M."/>
            <person name="Rajandas H."/>
            <person name="Loke S."/>
            <person name="Croft L."/>
            <person name="Tan J.B.L."/>
        </authorList>
    </citation>
    <scope>NUCLEOTIDE SEQUENCE</scope>
    <source>
        <strain evidence="2">Mgbs1</strain>
    </source>
</reference>
<dbReference type="AlphaFoldDB" id="A0A433WP69"/>
<sequence>MKVAIIGASGFIGTEILKEALSRGHEVTAIVRNPSKITITDPHLTVKEGDVSNEATVASLVAGNDAVISAYNSHDTDTYVKAIQAIINGVKKAGIKRLLVVSGAGSLEVAPGLQLLDTPEFPAEWKGGASATREAFRVLQADKDLEWTALSPAAMIAPGERTGKFRLGKDQLLTDSNNKSSISTADYAIAMIDELEKPQHIRARFTVAY</sequence>
<dbReference type="Proteomes" id="UP000281028">
    <property type="component" value="Unassembled WGS sequence"/>
</dbReference>
<proteinExistence type="predicted"/>
<dbReference type="CDD" id="cd05244">
    <property type="entry name" value="BVR-B_like_SDR_a"/>
    <property type="match status" value="1"/>
</dbReference>
<name>A0A433WP69_9BACT</name>
<dbReference type="EMBL" id="RIAR02000001">
    <property type="protein sequence ID" value="NSL91134.1"/>
    <property type="molecule type" value="Genomic_DNA"/>
</dbReference>
<feature type="domain" description="NAD(P)-binding" evidence="1">
    <location>
        <begin position="7"/>
        <end position="197"/>
    </location>
</feature>
<dbReference type="InterPro" id="IPR036291">
    <property type="entry name" value="NAD(P)-bd_dom_sf"/>
</dbReference>
<gene>
    <name evidence="2" type="ORF">ECE50_030200</name>
</gene>
<dbReference type="SUPFAM" id="SSF51735">
    <property type="entry name" value="NAD(P)-binding Rossmann-fold domains"/>
    <property type="match status" value="1"/>
</dbReference>
<comment type="caution">
    <text evidence="2">The sequence shown here is derived from an EMBL/GenBank/DDBJ whole genome shotgun (WGS) entry which is preliminary data.</text>
</comment>
<dbReference type="PANTHER" id="PTHR43355">
    <property type="entry name" value="FLAVIN REDUCTASE (NADPH)"/>
    <property type="match status" value="1"/>
</dbReference>
<dbReference type="PANTHER" id="PTHR43355:SF2">
    <property type="entry name" value="FLAVIN REDUCTASE (NADPH)"/>
    <property type="match status" value="1"/>
</dbReference>
<protein>
    <submittedName>
        <fullName evidence="2">NAD(P)-dependent oxidoreductase</fullName>
    </submittedName>
</protein>
<dbReference type="Pfam" id="PF13460">
    <property type="entry name" value="NAD_binding_10"/>
    <property type="match status" value="1"/>
</dbReference>
<dbReference type="InterPro" id="IPR051606">
    <property type="entry name" value="Polyketide_Oxido-like"/>
</dbReference>
<dbReference type="InterPro" id="IPR016040">
    <property type="entry name" value="NAD(P)-bd_dom"/>
</dbReference>
<evidence type="ECO:0000313" key="2">
    <source>
        <dbReference type="EMBL" id="NSL91134.1"/>
    </source>
</evidence>
<dbReference type="OrthoDB" id="9785372at2"/>
<accession>A0A433WP69</accession>
<dbReference type="GO" id="GO:0016646">
    <property type="term" value="F:oxidoreductase activity, acting on the CH-NH group of donors, NAD or NADP as acceptor"/>
    <property type="evidence" value="ECO:0007669"/>
    <property type="project" value="TreeGrafter"/>
</dbReference>